<gene>
    <name evidence="1" type="ORF">LCGC14_0434150</name>
</gene>
<reference evidence="1" key="1">
    <citation type="journal article" date="2015" name="Nature">
        <title>Complex archaea that bridge the gap between prokaryotes and eukaryotes.</title>
        <authorList>
            <person name="Spang A."/>
            <person name="Saw J.H."/>
            <person name="Jorgensen S.L."/>
            <person name="Zaremba-Niedzwiedzka K."/>
            <person name="Martijn J."/>
            <person name="Lind A.E."/>
            <person name="van Eijk R."/>
            <person name="Schleper C."/>
            <person name="Guy L."/>
            <person name="Ettema T.J."/>
        </authorList>
    </citation>
    <scope>NUCLEOTIDE SEQUENCE</scope>
</reference>
<accession>A0A0F9SM63</accession>
<dbReference type="AlphaFoldDB" id="A0A0F9SM63"/>
<sequence>MNSEEMELLLSLKLRWRRWLGQMTRNDKPNWTKLLNNEWFGWPSNVLGDDYANPLLWGREKVKAYYSKAIDKSTIRDFLKLDNIYCAEVLVKKATDEQGI</sequence>
<organism evidence="1">
    <name type="scientific">marine sediment metagenome</name>
    <dbReference type="NCBI Taxonomy" id="412755"/>
    <lineage>
        <taxon>unclassified sequences</taxon>
        <taxon>metagenomes</taxon>
        <taxon>ecological metagenomes</taxon>
    </lineage>
</organism>
<evidence type="ECO:0000313" key="1">
    <source>
        <dbReference type="EMBL" id="KKN70090.1"/>
    </source>
</evidence>
<protein>
    <submittedName>
        <fullName evidence="1">Uncharacterized protein</fullName>
    </submittedName>
</protein>
<proteinExistence type="predicted"/>
<name>A0A0F9SM63_9ZZZZ</name>
<comment type="caution">
    <text evidence="1">The sequence shown here is derived from an EMBL/GenBank/DDBJ whole genome shotgun (WGS) entry which is preliminary data.</text>
</comment>
<dbReference type="EMBL" id="LAZR01000411">
    <property type="protein sequence ID" value="KKN70090.1"/>
    <property type="molecule type" value="Genomic_DNA"/>
</dbReference>